<proteinExistence type="inferred from homology"/>
<evidence type="ECO:0000256" key="9">
    <source>
        <dbReference type="ARBA" id="ARBA00039995"/>
    </source>
</evidence>
<dbReference type="GO" id="GO:0008973">
    <property type="term" value="F:phosphopentomutase activity"/>
    <property type="evidence" value="ECO:0007669"/>
    <property type="project" value="TreeGrafter"/>
</dbReference>
<comment type="pathway">
    <text evidence="3">Lipid metabolism.</text>
</comment>
<evidence type="ECO:0000256" key="11">
    <source>
        <dbReference type="ARBA" id="ARBA00041467"/>
    </source>
</evidence>
<keyword evidence="6 12" id="KW-0479">Metal-binding</keyword>
<dbReference type="Gene3D" id="3.30.310.50">
    <property type="entry name" value="Alpha-D-phosphohexomutase, C-terminal domain"/>
    <property type="match status" value="1"/>
</dbReference>
<dbReference type="InterPro" id="IPR036900">
    <property type="entry name" value="A-D-PHexomutase_C_sf"/>
</dbReference>
<evidence type="ECO:0000256" key="5">
    <source>
        <dbReference type="ARBA" id="ARBA00022553"/>
    </source>
</evidence>
<dbReference type="InterPro" id="IPR016066">
    <property type="entry name" value="A-D-PHexomutase_CS"/>
</dbReference>
<dbReference type="PROSITE" id="PS00710">
    <property type="entry name" value="PGM_PMM"/>
    <property type="match status" value="1"/>
</dbReference>
<evidence type="ECO:0000259" key="13">
    <source>
        <dbReference type="Pfam" id="PF02878"/>
    </source>
</evidence>
<dbReference type="PRINTS" id="PR00509">
    <property type="entry name" value="PGMPMM"/>
</dbReference>
<keyword evidence="7 12" id="KW-0460">Magnesium</keyword>
<dbReference type="Pfam" id="PF02878">
    <property type="entry name" value="PGM_PMM_I"/>
    <property type="match status" value="1"/>
</dbReference>
<dbReference type="PANTHER" id="PTHR45745">
    <property type="entry name" value="PHOSPHOMANNOMUTASE 45A"/>
    <property type="match status" value="1"/>
</dbReference>
<feature type="domain" description="Alpha-D-phosphohexomutase alpha/beta/alpha" evidence="15">
    <location>
        <begin position="317"/>
        <end position="439"/>
    </location>
</feature>
<sequence length="554" mass="62629">MEKEYISKRYREWIKQLDGTSFYDELSRMDEKQIEDSFYKELAFGTGGIRGVMGIGTAKINEFVIARATQGLANYMIHKKLRTGLKKVVIGYDTRNNSEKYAKIAANVLMNNGIKTYLFSEALPTPCVSFAVRELECFLGIVITASHNPSEYNGYKVYEKKGCQITNEMADQIYDEIKKVGYFDIDITNQGNQYNFVNETIYDSYIQSVLKQSISSDHNADVKIVYSPLNGTGLKPVTQVLKLAGFDQVILVEEQKNPDGNFPTCKKPNPEEIEAMQLGIEYAKNEQADLVLATDPDCDRVSIAVKNKDDFRILSANELGCLLLDFICSNVKIQSDDVFMKTIVTTDLAELIAQDYGLRTINTLTGFKYIGEQIGLLEKKHNEASFVFGFEESCGFLRGTYVRDKDATVASLLICEMYAAYQSQGMTLMDKLNEIYNKYGFCLNTQHSFKFDGASGSEKMNQIMDYVRYKVQTLGGYNVVLKKDYLPGIDNLPKSNVVKLFLDNNSSVIFRPSGTEPKLKVYFSIFGEEKSTCQTIEHKMVRWLTGITDSVLKD</sequence>
<organism evidence="16 17">
    <name type="scientific">Faecalicoccus pleomorphus</name>
    <dbReference type="NCBI Taxonomy" id="1323"/>
    <lineage>
        <taxon>Bacteria</taxon>
        <taxon>Bacillati</taxon>
        <taxon>Bacillota</taxon>
        <taxon>Erysipelotrichia</taxon>
        <taxon>Erysipelotrichales</taxon>
        <taxon>Erysipelotrichaceae</taxon>
        <taxon>Faecalicoccus</taxon>
    </lineage>
</organism>
<dbReference type="InterPro" id="IPR016055">
    <property type="entry name" value="A-D-PHexomutase_a/b/a-I/II/III"/>
</dbReference>
<evidence type="ECO:0000256" key="8">
    <source>
        <dbReference type="ARBA" id="ARBA00023235"/>
    </source>
</evidence>
<accession>A0AAW6CUW9</accession>
<dbReference type="Proteomes" id="UP001212981">
    <property type="component" value="Unassembled WGS sequence"/>
</dbReference>
<dbReference type="RefSeq" id="WP_272001709.1">
    <property type="nucleotide sequence ID" value="NZ_JAQLXO010000006.1"/>
</dbReference>
<dbReference type="SUPFAM" id="SSF53738">
    <property type="entry name" value="Phosphoglucomutase, first 3 domains"/>
    <property type="match status" value="3"/>
</dbReference>
<evidence type="ECO:0000256" key="4">
    <source>
        <dbReference type="ARBA" id="ARBA00010231"/>
    </source>
</evidence>
<evidence type="ECO:0000256" key="7">
    <source>
        <dbReference type="ARBA" id="ARBA00022842"/>
    </source>
</evidence>
<dbReference type="Pfam" id="PF02879">
    <property type="entry name" value="PGM_PMM_II"/>
    <property type="match status" value="1"/>
</dbReference>
<evidence type="ECO:0000256" key="3">
    <source>
        <dbReference type="ARBA" id="ARBA00005189"/>
    </source>
</evidence>
<dbReference type="GO" id="GO:0000287">
    <property type="term" value="F:magnesium ion binding"/>
    <property type="evidence" value="ECO:0007669"/>
    <property type="project" value="InterPro"/>
</dbReference>
<evidence type="ECO:0000256" key="6">
    <source>
        <dbReference type="ARBA" id="ARBA00022723"/>
    </source>
</evidence>
<dbReference type="InterPro" id="IPR005845">
    <property type="entry name" value="A-D-PHexomutase_a/b/a-II"/>
</dbReference>
<dbReference type="InterPro" id="IPR005844">
    <property type="entry name" value="A-D-PHexomutase_a/b/a-I"/>
</dbReference>
<dbReference type="EMBL" id="JAQLXO010000006">
    <property type="protein sequence ID" value="MDB7982227.1"/>
    <property type="molecule type" value="Genomic_DNA"/>
</dbReference>
<gene>
    <name evidence="16" type="ORF">PND82_05255</name>
</gene>
<evidence type="ECO:0000256" key="1">
    <source>
        <dbReference type="ARBA" id="ARBA00001946"/>
    </source>
</evidence>
<keyword evidence="5" id="KW-0597">Phosphoprotein</keyword>
<dbReference type="AlphaFoldDB" id="A0AAW6CUW9"/>
<evidence type="ECO:0000313" key="17">
    <source>
        <dbReference type="Proteomes" id="UP001212981"/>
    </source>
</evidence>
<evidence type="ECO:0000259" key="15">
    <source>
        <dbReference type="Pfam" id="PF02880"/>
    </source>
</evidence>
<comment type="caution">
    <text evidence="16">The sequence shown here is derived from an EMBL/GenBank/DDBJ whole genome shotgun (WGS) entry which is preliminary data.</text>
</comment>
<evidence type="ECO:0000256" key="10">
    <source>
        <dbReference type="ARBA" id="ARBA00041398"/>
    </source>
</evidence>
<dbReference type="GO" id="GO:0006166">
    <property type="term" value="P:purine ribonucleoside salvage"/>
    <property type="evidence" value="ECO:0007669"/>
    <property type="project" value="TreeGrafter"/>
</dbReference>
<dbReference type="GO" id="GO:0005975">
    <property type="term" value="P:carbohydrate metabolic process"/>
    <property type="evidence" value="ECO:0007669"/>
    <property type="project" value="InterPro"/>
</dbReference>
<name>A0AAW6CUW9_9FIRM</name>
<dbReference type="Pfam" id="PF02880">
    <property type="entry name" value="PGM_PMM_III"/>
    <property type="match status" value="1"/>
</dbReference>
<dbReference type="SUPFAM" id="SSF55957">
    <property type="entry name" value="Phosphoglucomutase, C-terminal domain"/>
    <property type="match status" value="1"/>
</dbReference>
<keyword evidence="8" id="KW-0413">Isomerase</keyword>
<dbReference type="InterPro" id="IPR005846">
    <property type="entry name" value="A-D-PHexomutase_a/b/a-III"/>
</dbReference>
<dbReference type="CDD" id="cd05799">
    <property type="entry name" value="PGM2"/>
    <property type="match status" value="1"/>
</dbReference>
<reference evidence="16" key="1">
    <citation type="submission" date="2023-01" db="EMBL/GenBank/DDBJ databases">
        <title>Human gut microbiome strain richness.</title>
        <authorList>
            <person name="Chen-Liaw A."/>
        </authorList>
    </citation>
    <scope>NUCLEOTIDE SEQUENCE</scope>
    <source>
        <strain evidence="16">D8_m1001271B151109d0_201107</strain>
    </source>
</reference>
<evidence type="ECO:0000256" key="12">
    <source>
        <dbReference type="RuleBase" id="RU004326"/>
    </source>
</evidence>
<comment type="similarity">
    <text evidence="4 12">Belongs to the phosphohexose mutase family.</text>
</comment>
<dbReference type="PANTHER" id="PTHR45745:SF1">
    <property type="entry name" value="PHOSPHOGLUCOMUTASE 2B-RELATED"/>
    <property type="match status" value="1"/>
</dbReference>
<evidence type="ECO:0000313" key="16">
    <source>
        <dbReference type="EMBL" id="MDB7982227.1"/>
    </source>
</evidence>
<feature type="domain" description="Alpha-D-phosphohexomutase alpha/beta/alpha" evidence="13">
    <location>
        <begin position="43"/>
        <end position="179"/>
    </location>
</feature>
<feature type="domain" description="Alpha-D-phosphohexomutase alpha/beta/alpha" evidence="14">
    <location>
        <begin position="204"/>
        <end position="306"/>
    </location>
</feature>
<comment type="cofactor">
    <cofactor evidence="1">
        <name>Mg(2+)</name>
        <dbReference type="ChEBI" id="CHEBI:18420"/>
    </cofactor>
</comment>
<dbReference type="InterPro" id="IPR005841">
    <property type="entry name" value="Alpha-D-phosphohexomutase_SF"/>
</dbReference>
<comment type="pathway">
    <text evidence="2">Glycolipid metabolism; diglucosyl-diacylglycerol biosynthesis.</text>
</comment>
<evidence type="ECO:0000256" key="2">
    <source>
        <dbReference type="ARBA" id="ARBA00005164"/>
    </source>
</evidence>
<evidence type="ECO:0000259" key="14">
    <source>
        <dbReference type="Pfam" id="PF02879"/>
    </source>
</evidence>
<dbReference type="Gene3D" id="3.40.120.10">
    <property type="entry name" value="Alpha-D-Glucose-1,6-Bisphosphate, subunit A, domain 3"/>
    <property type="match status" value="3"/>
</dbReference>
<protein>
    <recommendedName>
        <fullName evidence="9">Phosphoglucomutase</fullName>
    </recommendedName>
    <alternativeName>
        <fullName evidence="11">Alpha-phosphoglucomutase</fullName>
    </alternativeName>
    <alternativeName>
        <fullName evidence="10">Glucose phosphomutase</fullName>
    </alternativeName>
</protein>